<dbReference type="InterPro" id="IPR025101">
    <property type="entry name" value="DUF4012"/>
</dbReference>
<proteinExistence type="predicted"/>
<dbReference type="Pfam" id="PF13196">
    <property type="entry name" value="DUF4012"/>
    <property type="match status" value="1"/>
</dbReference>
<dbReference type="EMBL" id="LCBN01000092">
    <property type="protein sequence ID" value="KKS10915.1"/>
    <property type="molecule type" value="Genomic_DNA"/>
</dbReference>
<evidence type="ECO:0000313" key="2">
    <source>
        <dbReference type="Proteomes" id="UP000034753"/>
    </source>
</evidence>
<organism evidence="1 2">
    <name type="scientific">Candidatus Daviesbacteria bacterium GW2011_GWB1_41_5</name>
    <dbReference type="NCBI Taxonomy" id="1618429"/>
    <lineage>
        <taxon>Bacteria</taxon>
        <taxon>Candidatus Daviesiibacteriota</taxon>
    </lineage>
</organism>
<sequence>MSANKRKIIRIFLILLVFFAIFAALSAFFATRALKTTQKAVGAIKIQDLAATKAYLKDAKSQFQTTQKTLFALTPFRIIPLFGWYVSDAQRGVNAAIHGLIAAEKLTEAITPYADVLGLEGEGTFLGGTAQERLAKGIETLSKVSPQLDEIGKDLEKARSDIGKIAAWRYPNFLPGKPAQKIDSAKATLANIDSLVVDAKPLIEVLPQIMGQDEEKKYLVLFQNDKELRPTGGFITAYALFRVNNGTLESEGSSDIYQLDGTLLKRVPAPEPIIKYLPGVSSLNLRDSNLSPDFLVSMNQFEELYDSTSDKKEIDGIIALDTQFVLDMIRVLGPLEAFGEKFTADNVEECVCPQIIYELELFADQPVAFEKGNRKGIIGVLMQDMMTKTFNAPKSTWPNIIGQIIDSLQSKNMLLYFRDPVSQKAAERINFAGRLYDYDGDYLHINETNFAGAKSNLYIEEKVRQEIKKGKDDSIVKKVTIDYRYPRRMDNCNLERASGLCLAGIYRDWIRIYVPKGSQLIKATGTEVEITASEDLTKTVFEGFLTIRPEGTAKIELEYSVPVKTNGEYRLLIQKQPGTPNHTYEIEAFGKKQKGFPLEKDKELIVKL</sequence>
<gene>
    <name evidence="1" type="ORF">UU67_C0092G0002</name>
</gene>
<protein>
    <recommendedName>
        <fullName evidence="3">DUF4012 domain-containing protein</fullName>
    </recommendedName>
</protein>
<reference evidence="1 2" key="1">
    <citation type="journal article" date="2015" name="Nature">
        <title>rRNA introns, odd ribosomes, and small enigmatic genomes across a large radiation of phyla.</title>
        <authorList>
            <person name="Brown C.T."/>
            <person name="Hug L.A."/>
            <person name="Thomas B.C."/>
            <person name="Sharon I."/>
            <person name="Castelle C.J."/>
            <person name="Singh A."/>
            <person name="Wilkins M.J."/>
            <person name="Williams K.H."/>
            <person name="Banfield J.F."/>
        </authorList>
    </citation>
    <scope>NUCLEOTIDE SEQUENCE [LARGE SCALE GENOMIC DNA]</scope>
</reference>
<comment type="caution">
    <text evidence="1">The sequence shown here is derived from an EMBL/GenBank/DDBJ whole genome shotgun (WGS) entry which is preliminary data.</text>
</comment>
<evidence type="ECO:0000313" key="1">
    <source>
        <dbReference type="EMBL" id="KKS10915.1"/>
    </source>
</evidence>
<accession>A0A0G0WD84</accession>
<dbReference type="Proteomes" id="UP000034753">
    <property type="component" value="Unassembled WGS sequence"/>
</dbReference>
<evidence type="ECO:0008006" key="3">
    <source>
        <dbReference type="Google" id="ProtNLM"/>
    </source>
</evidence>
<name>A0A0G0WD84_9BACT</name>
<dbReference type="AlphaFoldDB" id="A0A0G0WD84"/>